<reference evidence="1 2" key="1">
    <citation type="submission" date="2016-11" db="EMBL/GenBank/DDBJ databases">
        <authorList>
            <person name="Jaros S."/>
            <person name="Januszkiewicz K."/>
            <person name="Wedrychowicz H."/>
        </authorList>
    </citation>
    <scope>NUCLEOTIDE SEQUENCE [LARGE SCALE GENOMIC DNA]</scope>
    <source>
        <strain evidence="1 2">DSM 10502</strain>
    </source>
</reference>
<sequence>MSHETKRYFIGRLLIFALLLCAVCGNVYAEDSMRPVSYTAYTSLYWLREAGVPEAAEFSNAIGDNKVSLAKNAIPNYDELAPVNKLYIEMRYAALNEYITGNNYQNNFDIACGFAPRSIAMARQGRNFVGTDFKQSITEVSSIVSECVPVKQQKRISYIVADATDGAGMMRAADKLDGRICITMDGLMMYLSRQEQAAVLQSIREILKKHGGAYVTSDFSAREFVKASAMVVYDDTDAQRIYRNSAEMYEKTASADFDKAFFSNAEEAVQFIEAQGLKVKRIPLFQSPVSIYSAKAFDLEQYQKLNGLKNELFLWEITID</sequence>
<dbReference type="EMBL" id="FQUG01000002">
    <property type="protein sequence ID" value="SHE31063.1"/>
    <property type="molecule type" value="Genomic_DNA"/>
</dbReference>
<dbReference type="RefSeq" id="WP_072934251.1">
    <property type="nucleotide sequence ID" value="NZ_FQUG01000002.1"/>
</dbReference>
<dbReference type="OrthoDB" id="9794628at2"/>
<proteinExistence type="predicted"/>
<gene>
    <name evidence="1" type="ORF">SAMN02745190_00121</name>
</gene>
<keyword evidence="2" id="KW-1185">Reference proteome</keyword>
<name>A0A1M4SFQ8_9FIRM</name>
<protein>
    <recommendedName>
        <fullName evidence="3">Methyltransferase domain-containing protein</fullName>
    </recommendedName>
</protein>
<dbReference type="Gene3D" id="2.20.25.110">
    <property type="entry name" value="S-adenosyl-L-methionine-dependent methyltransferases"/>
    <property type="match status" value="1"/>
</dbReference>
<accession>A0A1M4SFQ8</accession>
<evidence type="ECO:0000313" key="2">
    <source>
        <dbReference type="Proteomes" id="UP000184404"/>
    </source>
</evidence>
<evidence type="ECO:0000313" key="1">
    <source>
        <dbReference type="EMBL" id="SHE31063.1"/>
    </source>
</evidence>
<organism evidence="1 2">
    <name type="scientific">Schwartzia succinivorans DSM 10502</name>
    <dbReference type="NCBI Taxonomy" id="1123243"/>
    <lineage>
        <taxon>Bacteria</taxon>
        <taxon>Bacillati</taxon>
        <taxon>Bacillota</taxon>
        <taxon>Negativicutes</taxon>
        <taxon>Selenomonadales</taxon>
        <taxon>Selenomonadaceae</taxon>
        <taxon>Schwartzia</taxon>
    </lineage>
</organism>
<dbReference type="AlphaFoldDB" id="A0A1M4SFQ8"/>
<evidence type="ECO:0008006" key="3">
    <source>
        <dbReference type="Google" id="ProtNLM"/>
    </source>
</evidence>
<dbReference type="Gene3D" id="3.40.50.150">
    <property type="entry name" value="Vaccinia Virus protein VP39"/>
    <property type="match status" value="1"/>
</dbReference>
<dbReference type="InterPro" id="IPR029063">
    <property type="entry name" value="SAM-dependent_MTases_sf"/>
</dbReference>
<dbReference type="SUPFAM" id="SSF53335">
    <property type="entry name" value="S-adenosyl-L-methionine-dependent methyltransferases"/>
    <property type="match status" value="1"/>
</dbReference>
<dbReference type="STRING" id="1123243.SAMN02745190_00121"/>
<dbReference type="Proteomes" id="UP000184404">
    <property type="component" value="Unassembled WGS sequence"/>
</dbReference>